<evidence type="ECO:0000256" key="2">
    <source>
        <dbReference type="ARBA" id="ARBA00005979"/>
    </source>
</evidence>
<dbReference type="PANTHER" id="PTHR22893:SF132">
    <property type="entry name" value="12-OXO-PHYTODIENOIC ACID REDUCTASE"/>
    <property type="match status" value="1"/>
</dbReference>
<dbReference type="Proteomes" id="UP001418222">
    <property type="component" value="Unassembled WGS sequence"/>
</dbReference>
<proteinExistence type="inferred from homology"/>
<dbReference type="PANTHER" id="PTHR22893">
    <property type="entry name" value="NADH OXIDOREDUCTASE-RELATED"/>
    <property type="match status" value="1"/>
</dbReference>
<comment type="similarity">
    <text evidence="2">Belongs to the NADH:flavin oxidoreductase/NADH oxidase family.</text>
</comment>
<evidence type="ECO:0000256" key="9">
    <source>
        <dbReference type="ARBA" id="ARBA00023098"/>
    </source>
</evidence>
<evidence type="ECO:0000256" key="1">
    <source>
        <dbReference type="ARBA" id="ARBA00001917"/>
    </source>
</evidence>
<feature type="region of interest" description="Disordered" evidence="11">
    <location>
        <begin position="20"/>
        <end position="42"/>
    </location>
</feature>
<name>A0AAP0B1U7_9ASPA</name>
<dbReference type="Pfam" id="PF00724">
    <property type="entry name" value="Oxidored_FMN"/>
    <property type="match status" value="1"/>
</dbReference>
<dbReference type="Gene3D" id="3.20.20.70">
    <property type="entry name" value="Aldolase class I"/>
    <property type="match status" value="1"/>
</dbReference>
<evidence type="ECO:0000256" key="11">
    <source>
        <dbReference type="SAM" id="MobiDB-lite"/>
    </source>
</evidence>
<keyword evidence="5" id="KW-0288">FMN</keyword>
<evidence type="ECO:0000259" key="12">
    <source>
        <dbReference type="Pfam" id="PF00724"/>
    </source>
</evidence>
<keyword evidence="14" id="KW-1185">Reference proteome</keyword>
<dbReference type="GO" id="GO:0016491">
    <property type="term" value="F:oxidoreductase activity"/>
    <property type="evidence" value="ECO:0007669"/>
    <property type="project" value="InterPro"/>
</dbReference>
<evidence type="ECO:0000256" key="4">
    <source>
        <dbReference type="ARBA" id="ARBA00022630"/>
    </source>
</evidence>
<evidence type="ECO:0000313" key="13">
    <source>
        <dbReference type="EMBL" id="KAK8923955.1"/>
    </source>
</evidence>
<keyword evidence="6" id="KW-0925">Oxylipin biosynthesis</keyword>
<evidence type="ECO:0000256" key="10">
    <source>
        <dbReference type="ARBA" id="ARBA00023160"/>
    </source>
</evidence>
<dbReference type="EMBL" id="JBBWWQ010000017">
    <property type="protein sequence ID" value="KAK8923955.1"/>
    <property type="molecule type" value="Genomic_DNA"/>
</dbReference>
<feature type="domain" description="NADH:flavin oxidoreductase/NADH oxidase N-terminal" evidence="12">
    <location>
        <begin position="171"/>
        <end position="305"/>
    </location>
</feature>
<gene>
    <name evidence="13" type="primary">OPR1</name>
    <name evidence="13" type="ORF">KSP39_PZI019180</name>
</gene>
<evidence type="ECO:0000256" key="3">
    <source>
        <dbReference type="ARBA" id="ARBA00022516"/>
    </source>
</evidence>
<dbReference type="GO" id="GO:0006633">
    <property type="term" value="P:fatty acid biosynthetic process"/>
    <property type="evidence" value="ECO:0007669"/>
    <property type="project" value="UniProtKB-KW"/>
</dbReference>
<protein>
    <submittedName>
        <fullName evidence="13">12-oxophytodienoate reductase 1</fullName>
    </submittedName>
</protein>
<evidence type="ECO:0000256" key="7">
    <source>
        <dbReference type="ARBA" id="ARBA00022832"/>
    </source>
</evidence>
<dbReference type="SUPFAM" id="SSF51395">
    <property type="entry name" value="FMN-linked oxidoreductases"/>
    <property type="match status" value="1"/>
</dbReference>
<reference evidence="13 14" key="1">
    <citation type="journal article" date="2022" name="Nat. Plants">
        <title>Genomes of leafy and leafless Platanthera orchids illuminate the evolution of mycoheterotrophy.</title>
        <authorList>
            <person name="Li M.H."/>
            <person name="Liu K.W."/>
            <person name="Li Z."/>
            <person name="Lu H.C."/>
            <person name="Ye Q.L."/>
            <person name="Zhang D."/>
            <person name="Wang J.Y."/>
            <person name="Li Y.F."/>
            <person name="Zhong Z.M."/>
            <person name="Liu X."/>
            <person name="Yu X."/>
            <person name="Liu D.K."/>
            <person name="Tu X.D."/>
            <person name="Liu B."/>
            <person name="Hao Y."/>
            <person name="Liao X.Y."/>
            <person name="Jiang Y.T."/>
            <person name="Sun W.H."/>
            <person name="Chen J."/>
            <person name="Chen Y.Q."/>
            <person name="Ai Y."/>
            <person name="Zhai J.W."/>
            <person name="Wu S.S."/>
            <person name="Zhou Z."/>
            <person name="Hsiao Y.Y."/>
            <person name="Wu W.L."/>
            <person name="Chen Y.Y."/>
            <person name="Lin Y.F."/>
            <person name="Hsu J.L."/>
            <person name="Li C.Y."/>
            <person name="Wang Z.W."/>
            <person name="Zhao X."/>
            <person name="Zhong W.Y."/>
            <person name="Ma X.K."/>
            <person name="Ma L."/>
            <person name="Huang J."/>
            <person name="Chen G.Z."/>
            <person name="Huang M.Z."/>
            <person name="Huang L."/>
            <person name="Peng D.H."/>
            <person name="Luo Y.B."/>
            <person name="Zou S.Q."/>
            <person name="Chen S.P."/>
            <person name="Lan S."/>
            <person name="Tsai W.C."/>
            <person name="Van de Peer Y."/>
            <person name="Liu Z.J."/>
        </authorList>
    </citation>
    <scope>NUCLEOTIDE SEQUENCE [LARGE SCALE GENOMIC DNA]</scope>
    <source>
        <strain evidence="13">Lor287</strain>
    </source>
</reference>
<evidence type="ECO:0000256" key="8">
    <source>
        <dbReference type="ARBA" id="ARBA00022857"/>
    </source>
</evidence>
<evidence type="ECO:0000256" key="5">
    <source>
        <dbReference type="ARBA" id="ARBA00022643"/>
    </source>
</evidence>
<dbReference type="GO" id="GO:0010181">
    <property type="term" value="F:FMN binding"/>
    <property type="evidence" value="ECO:0007669"/>
    <property type="project" value="InterPro"/>
</dbReference>
<dbReference type="InterPro" id="IPR013785">
    <property type="entry name" value="Aldolase_TIM"/>
</dbReference>
<comment type="caution">
    <text evidence="13">The sequence shown here is derived from an EMBL/GenBank/DDBJ whole genome shotgun (WGS) entry which is preliminary data.</text>
</comment>
<comment type="cofactor">
    <cofactor evidence="1">
        <name>FMN</name>
        <dbReference type="ChEBI" id="CHEBI:58210"/>
    </cofactor>
</comment>
<dbReference type="InterPro" id="IPR045247">
    <property type="entry name" value="Oye-like"/>
</dbReference>
<organism evidence="13 14">
    <name type="scientific">Platanthera zijinensis</name>
    <dbReference type="NCBI Taxonomy" id="2320716"/>
    <lineage>
        <taxon>Eukaryota</taxon>
        <taxon>Viridiplantae</taxon>
        <taxon>Streptophyta</taxon>
        <taxon>Embryophyta</taxon>
        <taxon>Tracheophyta</taxon>
        <taxon>Spermatophyta</taxon>
        <taxon>Magnoliopsida</taxon>
        <taxon>Liliopsida</taxon>
        <taxon>Asparagales</taxon>
        <taxon>Orchidaceae</taxon>
        <taxon>Orchidoideae</taxon>
        <taxon>Orchideae</taxon>
        <taxon>Orchidinae</taxon>
        <taxon>Platanthera</taxon>
    </lineage>
</organism>
<keyword evidence="4" id="KW-0285">Flavoprotein</keyword>
<keyword evidence="3" id="KW-0444">Lipid biosynthesis</keyword>
<dbReference type="GO" id="GO:0031408">
    <property type="term" value="P:oxylipin biosynthetic process"/>
    <property type="evidence" value="ECO:0007669"/>
    <property type="project" value="UniProtKB-KW"/>
</dbReference>
<dbReference type="AlphaFoldDB" id="A0AAP0B1U7"/>
<evidence type="ECO:0000256" key="6">
    <source>
        <dbReference type="ARBA" id="ARBA00022767"/>
    </source>
</evidence>
<keyword evidence="10" id="KW-0275">Fatty acid biosynthesis</keyword>
<feature type="region of interest" description="Disordered" evidence="11">
    <location>
        <begin position="327"/>
        <end position="355"/>
    </location>
</feature>
<dbReference type="InterPro" id="IPR001155">
    <property type="entry name" value="OxRdtase_FMN_N"/>
</dbReference>
<sequence length="394" mass="43543">MYLPGVKEDVLDFLTHARSLSFPQPSPPPSPSSPRITPSQPPEKLSAACFLLSPTSSTPYASSPSSPYLPDALAFSSCHSRTPPLPLATQRHNLYASSPVNIAQPLNGLTFSQSHLSRILPGSRLGLHLHNIKDHQASEMQRFTEKIVNMMQQEKLYASQGGLSSYLRYLDTPGVWTKEQVEAWKLIVNAVHDKGAVFICQIWHVGRVSNYGYQPNGQAPISISEKQVSPQPQHDGSFSLYSTPRQLGIEEIPHIINDFRLAARNTIEAGFDGVELNGAHGYILEQFMKDGVNDRTESIYSSKEQYYYHFNGCFSFLSFTPHLGFPAAKPPPGDSPDHHEGVGGGGRPGRWPERRWQPLEVGPGRSNPGCWRAGTMTGCRPGLRQDSCNNDIKL</sequence>
<accession>A0AAP0B1U7</accession>
<evidence type="ECO:0000313" key="14">
    <source>
        <dbReference type="Proteomes" id="UP001418222"/>
    </source>
</evidence>
<keyword evidence="7" id="KW-0276">Fatty acid metabolism</keyword>
<keyword evidence="8" id="KW-0521">NADP</keyword>
<keyword evidence="9" id="KW-0443">Lipid metabolism</keyword>